<evidence type="ECO:0000256" key="6">
    <source>
        <dbReference type="SAM" id="MobiDB-lite"/>
    </source>
</evidence>
<dbReference type="Proteomes" id="UP000554482">
    <property type="component" value="Unassembled WGS sequence"/>
</dbReference>
<evidence type="ECO:0000256" key="5">
    <source>
        <dbReference type="ARBA" id="ARBA00023157"/>
    </source>
</evidence>
<comment type="caution">
    <text evidence="9">The sequence shown here is derived from an EMBL/GenBank/DDBJ whole genome shotgun (WGS) entry which is preliminary data.</text>
</comment>
<dbReference type="InterPro" id="IPR014710">
    <property type="entry name" value="RmlC-like_jellyroll"/>
</dbReference>
<keyword evidence="7" id="KW-0812">Transmembrane</keyword>
<proteinExistence type="inferred from homology"/>
<feature type="compositionally biased region" description="Low complexity" evidence="6">
    <location>
        <begin position="166"/>
        <end position="183"/>
    </location>
</feature>
<keyword evidence="5" id="KW-1015">Disulfide bond</keyword>
<dbReference type="Pfam" id="PF00190">
    <property type="entry name" value="Cupin_1"/>
    <property type="match status" value="2"/>
</dbReference>
<dbReference type="InterPro" id="IPR006045">
    <property type="entry name" value="Cupin_1"/>
</dbReference>
<evidence type="ECO:0000256" key="2">
    <source>
        <dbReference type="ARBA" id="ARBA00022729"/>
    </source>
</evidence>
<evidence type="ECO:0000259" key="8">
    <source>
        <dbReference type="SMART" id="SM00835"/>
    </source>
</evidence>
<dbReference type="FunFam" id="2.60.120.10:FF:000073">
    <property type="entry name" value="Glycinin G1"/>
    <property type="match status" value="1"/>
</dbReference>
<dbReference type="GO" id="GO:0045735">
    <property type="term" value="F:nutrient reservoir activity"/>
    <property type="evidence" value="ECO:0007669"/>
    <property type="project" value="UniProtKB-KW"/>
</dbReference>
<dbReference type="Gene3D" id="2.60.120.10">
    <property type="entry name" value="Jelly Rolls"/>
    <property type="match status" value="2"/>
</dbReference>
<evidence type="ECO:0000313" key="9">
    <source>
        <dbReference type="EMBL" id="KAF5175924.1"/>
    </source>
</evidence>
<feature type="transmembrane region" description="Helical" evidence="7">
    <location>
        <begin position="56"/>
        <end position="76"/>
    </location>
</feature>
<dbReference type="InterPro" id="IPR006044">
    <property type="entry name" value="11S_seedstore_pln"/>
</dbReference>
<reference evidence="9 10" key="1">
    <citation type="submission" date="2020-06" db="EMBL/GenBank/DDBJ databases">
        <title>Transcriptomic and genomic resources for Thalictrum thalictroides and T. hernandezii: Facilitating candidate gene discovery in an emerging model plant lineage.</title>
        <authorList>
            <person name="Arias T."/>
            <person name="Riano-Pachon D.M."/>
            <person name="Di Stilio V.S."/>
        </authorList>
    </citation>
    <scope>NUCLEOTIDE SEQUENCE [LARGE SCALE GENOMIC DNA]</scope>
    <source>
        <strain evidence="10">cv. WT478/WT964</strain>
        <tissue evidence="9">Leaves</tissue>
    </source>
</reference>
<dbReference type="CDD" id="cd02242">
    <property type="entry name" value="cupin_11S_legumin_N"/>
    <property type="match status" value="1"/>
</dbReference>
<dbReference type="InterPro" id="IPR050253">
    <property type="entry name" value="Seed_Storage-Functional"/>
</dbReference>
<dbReference type="AlphaFoldDB" id="A0A7J6UTJ3"/>
<accession>A0A7J6UTJ3</accession>
<comment type="similarity">
    <text evidence="1">Belongs to the 11S seed storage protein (globulins) family.</text>
</comment>
<feature type="domain" description="Cupin type-1" evidence="8">
    <location>
        <begin position="344"/>
        <end position="493"/>
    </location>
</feature>
<dbReference type="InterPro" id="IPR011051">
    <property type="entry name" value="RmlC_Cupin_sf"/>
</dbReference>
<keyword evidence="7" id="KW-0472">Membrane</keyword>
<dbReference type="PRINTS" id="PR00439">
    <property type="entry name" value="11SGLOBULIN"/>
</dbReference>
<dbReference type="EMBL" id="JABWDY010043444">
    <property type="protein sequence ID" value="KAF5175924.1"/>
    <property type="molecule type" value="Genomic_DNA"/>
</dbReference>
<feature type="region of interest" description="Disordered" evidence="6">
    <location>
        <begin position="164"/>
        <end position="191"/>
    </location>
</feature>
<feature type="region of interest" description="Disordered" evidence="6">
    <location>
        <begin position="314"/>
        <end position="333"/>
    </location>
</feature>
<dbReference type="PANTHER" id="PTHR31189">
    <property type="entry name" value="OS03G0336100 PROTEIN-RELATED"/>
    <property type="match status" value="1"/>
</dbReference>
<dbReference type="PANTHER" id="PTHR31189:SF35">
    <property type="entry name" value="12S SEED STORAGE PROTEIN CRB"/>
    <property type="match status" value="1"/>
</dbReference>
<feature type="domain" description="Cupin type-1" evidence="8">
    <location>
        <begin position="90"/>
        <end position="289"/>
    </location>
</feature>
<evidence type="ECO:0000256" key="4">
    <source>
        <dbReference type="ARBA" id="ARBA00023129"/>
    </source>
</evidence>
<sequence length="517" mass="58471">MQGEKWLKHPNHHLRCVKAFTHPPLILLFYKEFIVVDLESLASSNKGSCPQITMTTMLSLLSSLSVCLLILFHLLLHAQAYQSQCQLQKIDALEPLVKKSSEAGDTEIWDENNEQFECAGVVVIRHTIQPKGLLLPHYHNAPKLTYIVQGWGMYGAAIPGCPETYQSSQQQSPHEQGQSQEQSYKQGDKHQKVRLVRQGDIVATPVGILHWFYNDGQTPLVLVLILDTSNNENQLDDYPKTFYLGGNPQQQRQQGNQSYQLEFFAKNILGAFGDSMLSEALGVRPETARKLKGENDDRGNIVRVENGLQVIRPTRMQEEEQEKEEQQGRPNGLEESICNAKLRINIDNPSQADVYNPQGGRINRINSRNLPILRTFKLNAERGKLYQNALMVLHWNLNAHSVIYATGGSAHVQIVGNYQHPIFDGQLHKGQLLLVPQNFAVVKRAGDQGFEWISFKTNDVATINAMTGMNSALRAMPEEVLMIAFRISREEARRLKYNREEDELFPPRSESQQSAIA</sequence>
<dbReference type="SMART" id="SM00835">
    <property type="entry name" value="Cupin_1"/>
    <property type="match status" value="2"/>
</dbReference>
<keyword evidence="4" id="KW-0708">Seed storage protein</keyword>
<keyword evidence="7" id="KW-1133">Transmembrane helix</keyword>
<evidence type="ECO:0000256" key="3">
    <source>
        <dbReference type="ARBA" id="ARBA00022761"/>
    </source>
</evidence>
<dbReference type="SUPFAM" id="SSF51182">
    <property type="entry name" value="RmlC-like cupins"/>
    <property type="match status" value="1"/>
</dbReference>
<keyword evidence="10" id="KW-1185">Reference proteome</keyword>
<evidence type="ECO:0000256" key="7">
    <source>
        <dbReference type="SAM" id="Phobius"/>
    </source>
</evidence>
<evidence type="ECO:0000256" key="1">
    <source>
        <dbReference type="ARBA" id="ARBA00007178"/>
    </source>
</evidence>
<keyword evidence="2" id="KW-0732">Signal</keyword>
<evidence type="ECO:0000313" key="10">
    <source>
        <dbReference type="Proteomes" id="UP000554482"/>
    </source>
</evidence>
<keyword evidence="3" id="KW-0758">Storage protein</keyword>
<organism evidence="9 10">
    <name type="scientific">Thalictrum thalictroides</name>
    <name type="common">Rue-anemone</name>
    <name type="synonym">Anemone thalictroides</name>
    <dbReference type="NCBI Taxonomy" id="46969"/>
    <lineage>
        <taxon>Eukaryota</taxon>
        <taxon>Viridiplantae</taxon>
        <taxon>Streptophyta</taxon>
        <taxon>Embryophyta</taxon>
        <taxon>Tracheophyta</taxon>
        <taxon>Spermatophyta</taxon>
        <taxon>Magnoliopsida</taxon>
        <taxon>Ranunculales</taxon>
        <taxon>Ranunculaceae</taxon>
        <taxon>Thalictroideae</taxon>
        <taxon>Thalictrum</taxon>
    </lineage>
</organism>
<dbReference type="CDD" id="cd02243">
    <property type="entry name" value="cupin_11S_legumin_C"/>
    <property type="match status" value="1"/>
</dbReference>
<dbReference type="GO" id="GO:0048316">
    <property type="term" value="P:seed development"/>
    <property type="evidence" value="ECO:0007669"/>
    <property type="project" value="UniProtKB-ARBA"/>
</dbReference>
<name>A0A7J6UTJ3_THATH</name>
<dbReference type="OrthoDB" id="2016041at2759"/>
<protein>
    <submittedName>
        <fullName evidence="9">Glutelin type-b</fullName>
    </submittedName>
</protein>
<gene>
    <name evidence="9" type="ORF">FRX31_034480</name>
</gene>